<reference evidence="10" key="1">
    <citation type="submission" date="2019-06" db="EMBL/GenBank/DDBJ databases">
        <authorList>
            <consortium name="Wellcome Sanger Institute Data Sharing"/>
        </authorList>
    </citation>
    <scope>NUCLEOTIDE SEQUENCE [LARGE SCALE GENOMIC DNA]</scope>
</reference>
<dbReference type="InParanoid" id="A0A667ZM41"/>
<name>A0A667ZM41_9TELE</name>
<keyword evidence="3" id="KW-0732">Signal</keyword>
<evidence type="ECO:0000256" key="8">
    <source>
        <dbReference type="SAM" id="MobiDB-lite"/>
    </source>
</evidence>
<reference evidence="10" key="2">
    <citation type="submission" date="2025-08" db="UniProtKB">
        <authorList>
            <consortium name="Ensembl"/>
        </authorList>
    </citation>
    <scope>IDENTIFICATION</scope>
</reference>
<feature type="region of interest" description="Disordered" evidence="8">
    <location>
        <begin position="588"/>
        <end position="633"/>
    </location>
</feature>
<dbReference type="AlphaFoldDB" id="A0A667ZM41"/>
<comment type="subcellular location">
    <subcellularLocation>
        <location evidence="1">Membrane</location>
    </subcellularLocation>
</comment>
<evidence type="ECO:0000256" key="6">
    <source>
        <dbReference type="ARBA" id="ARBA00023136"/>
    </source>
</evidence>
<feature type="compositionally biased region" description="Polar residues" evidence="8">
    <location>
        <begin position="622"/>
        <end position="633"/>
    </location>
</feature>
<dbReference type="GeneTree" id="ENSGT01030000234563"/>
<dbReference type="GO" id="GO:0016020">
    <property type="term" value="C:membrane"/>
    <property type="evidence" value="ECO:0007669"/>
    <property type="project" value="UniProtKB-SubCell"/>
</dbReference>
<dbReference type="SUPFAM" id="SSF110296">
    <property type="entry name" value="Oligoxyloglucan reducing end-specific cellobiohydrolase"/>
    <property type="match status" value="1"/>
</dbReference>
<evidence type="ECO:0000256" key="1">
    <source>
        <dbReference type="ARBA" id="ARBA00004370"/>
    </source>
</evidence>
<dbReference type="Ensembl" id="ENSMMDT00005034675.1">
    <property type="protein sequence ID" value="ENSMMDP00005033931.1"/>
    <property type="gene ID" value="ENSMMDG00005015962.1"/>
</dbReference>
<evidence type="ECO:0000256" key="3">
    <source>
        <dbReference type="ARBA" id="ARBA00022729"/>
    </source>
</evidence>
<evidence type="ECO:0000313" key="11">
    <source>
        <dbReference type="Proteomes" id="UP000472263"/>
    </source>
</evidence>
<reference evidence="10" key="3">
    <citation type="submission" date="2025-09" db="UniProtKB">
        <authorList>
            <consortium name="Ensembl"/>
        </authorList>
    </citation>
    <scope>IDENTIFICATION</scope>
</reference>
<dbReference type="InterPro" id="IPR031778">
    <property type="entry name" value="Sortilin_N"/>
</dbReference>
<evidence type="ECO:0000256" key="7">
    <source>
        <dbReference type="ARBA" id="ARBA00023180"/>
    </source>
</evidence>
<keyword evidence="11" id="KW-1185">Reference proteome</keyword>
<evidence type="ECO:0000256" key="5">
    <source>
        <dbReference type="ARBA" id="ARBA00022989"/>
    </source>
</evidence>
<keyword evidence="2" id="KW-0812">Transmembrane</keyword>
<dbReference type="GO" id="GO:0005794">
    <property type="term" value="C:Golgi apparatus"/>
    <property type="evidence" value="ECO:0007669"/>
    <property type="project" value="TreeGrafter"/>
</dbReference>
<feature type="domain" description="VPS10" evidence="9">
    <location>
        <begin position="21"/>
        <end position="614"/>
    </location>
</feature>
<evidence type="ECO:0000256" key="2">
    <source>
        <dbReference type="ARBA" id="ARBA00022692"/>
    </source>
</evidence>
<protein>
    <submittedName>
        <fullName evidence="10">Si:dkey-159a18.1</fullName>
    </submittedName>
</protein>
<dbReference type="PANTHER" id="PTHR12106:SF46">
    <property type="entry name" value="SORTILIN ISOFORM X1"/>
    <property type="match status" value="1"/>
</dbReference>
<proteinExistence type="predicted"/>
<dbReference type="Gene3D" id="2.10.70.80">
    <property type="match status" value="1"/>
</dbReference>
<dbReference type="InterPro" id="IPR050310">
    <property type="entry name" value="VPS10-sortilin"/>
</dbReference>
<dbReference type="Gene3D" id="3.30.60.270">
    <property type="match status" value="1"/>
</dbReference>
<evidence type="ECO:0000259" key="9">
    <source>
        <dbReference type="SMART" id="SM00602"/>
    </source>
</evidence>
<dbReference type="InterPro" id="IPR031777">
    <property type="entry name" value="Sortilin_C"/>
</dbReference>
<dbReference type="PANTHER" id="PTHR12106">
    <property type="entry name" value="SORTILIN RELATED"/>
    <property type="match status" value="1"/>
</dbReference>
<dbReference type="GO" id="GO:0005829">
    <property type="term" value="C:cytosol"/>
    <property type="evidence" value="ECO:0007669"/>
    <property type="project" value="GOC"/>
</dbReference>
<dbReference type="SMART" id="SM00602">
    <property type="entry name" value="VPS10"/>
    <property type="match status" value="1"/>
</dbReference>
<keyword evidence="6" id="KW-0472">Membrane</keyword>
<evidence type="ECO:0000313" key="10">
    <source>
        <dbReference type="Ensembl" id="ENSMMDP00005033931.1"/>
    </source>
</evidence>
<dbReference type="GO" id="GO:0006895">
    <property type="term" value="P:Golgi to endosome transport"/>
    <property type="evidence" value="ECO:0007669"/>
    <property type="project" value="TreeGrafter"/>
</dbReference>
<feature type="compositionally biased region" description="Low complexity" evidence="8">
    <location>
        <begin position="610"/>
        <end position="621"/>
    </location>
</feature>
<dbReference type="GO" id="GO:0006897">
    <property type="term" value="P:endocytosis"/>
    <property type="evidence" value="ECO:0007669"/>
    <property type="project" value="TreeGrafter"/>
</dbReference>
<dbReference type="GO" id="GO:0016050">
    <property type="term" value="P:vesicle organization"/>
    <property type="evidence" value="ECO:0007669"/>
    <property type="project" value="TreeGrafter"/>
</dbReference>
<organism evidence="10 11">
    <name type="scientific">Myripristis murdjan</name>
    <name type="common">pinecone soldierfish</name>
    <dbReference type="NCBI Taxonomy" id="586833"/>
    <lineage>
        <taxon>Eukaryota</taxon>
        <taxon>Metazoa</taxon>
        <taxon>Chordata</taxon>
        <taxon>Craniata</taxon>
        <taxon>Vertebrata</taxon>
        <taxon>Euteleostomi</taxon>
        <taxon>Actinopterygii</taxon>
        <taxon>Neopterygii</taxon>
        <taxon>Teleostei</taxon>
        <taxon>Neoteleostei</taxon>
        <taxon>Acanthomorphata</taxon>
        <taxon>Holocentriformes</taxon>
        <taxon>Holocentridae</taxon>
        <taxon>Myripristis</taxon>
    </lineage>
</organism>
<keyword evidence="4" id="KW-0677">Repeat</keyword>
<dbReference type="Proteomes" id="UP000472263">
    <property type="component" value="Chromosome 23"/>
</dbReference>
<dbReference type="FunFam" id="2.10.70.80:FF:000001">
    <property type="entry name" value="Sortilin-related VPS10 domain-containing receptor 1"/>
    <property type="match status" value="1"/>
</dbReference>
<accession>A0A667ZM41</accession>
<keyword evidence="7" id="KW-0325">Glycoprotein</keyword>
<sequence length="633" mass="70590">GDDGSSFTLTWVGDGTGVSEQLDFISSLISTDYGKSFHDISHRINNTFIRKEYGVSAGPGNSLHVILTADTPVVDNPGGVIFTSTDAGVTFKSIQLPFHLAQPITFHFHNPDYLVVISIDVSPGKYCPRQVSSCCKVLFLVPVVEADRRGELQLKRTEDLGKTFTTIAENIFSFGYIGGFLFTSVMEDLVRCTYTNTVSQHAHHCMDIPYLIHFTIFYSVLDGDEDMIFMHVDNPGDTFFGTMYTSDDRGILYSKSLERHLFGGQRKSDFTNITSLRGVYLTNKLEEDGRIRSVISFDRGGQWRLLTKPENVECGENVKNCNLHIHGEHSRYNRITPMLPLSEPTAIGLVIAHGGVGDSLSSSQHPDVFVSSDGGYNWRGTLRGPHHYSILDSGGLIVAVEAQHEGQVKTIKFSTDEGQCWKAYNFTEQPFFFAGLASEPGTKAMNISVWGYRPEDDGQPMWVAVTIDFQSLLTRECKDQDYEEWLAHSTGQGDPKTDGCVLGYKETFRRLKKLSVCRNGRDYVVSRKQSPCRCTREDYLCDYGYYRHGNSSECVRQPNTADQTLEVCLNGEEEELLTSGYRKVPSDRCEGGFTPQPRAETIVRPCGEKPSQSPPASHSSSNTHFDTPVSETV</sequence>
<dbReference type="Pfam" id="PF15901">
    <property type="entry name" value="Sortilin_C"/>
    <property type="match status" value="1"/>
</dbReference>
<evidence type="ECO:0000256" key="4">
    <source>
        <dbReference type="ARBA" id="ARBA00022737"/>
    </source>
</evidence>
<dbReference type="Pfam" id="PF15902">
    <property type="entry name" value="Sortilin-Vps10"/>
    <property type="match status" value="2"/>
</dbReference>
<keyword evidence="5" id="KW-1133">Transmembrane helix</keyword>
<dbReference type="InterPro" id="IPR006581">
    <property type="entry name" value="VPS10"/>
</dbReference>